<organism evidence="3 4">
    <name type="scientific">Heligmosomoides polygyrus</name>
    <name type="common">Parasitic roundworm</name>
    <dbReference type="NCBI Taxonomy" id="6339"/>
    <lineage>
        <taxon>Eukaryota</taxon>
        <taxon>Metazoa</taxon>
        <taxon>Ecdysozoa</taxon>
        <taxon>Nematoda</taxon>
        <taxon>Chromadorea</taxon>
        <taxon>Rhabditida</taxon>
        <taxon>Rhabditina</taxon>
        <taxon>Rhabditomorpha</taxon>
        <taxon>Strongyloidea</taxon>
        <taxon>Heligmosomidae</taxon>
        <taxon>Heligmosomoides</taxon>
    </lineage>
</organism>
<dbReference type="Proteomes" id="UP000050761">
    <property type="component" value="Unassembled WGS sequence"/>
</dbReference>
<keyword evidence="3" id="KW-1185">Reference proteome</keyword>
<reference evidence="2 3" key="1">
    <citation type="submission" date="2018-11" db="EMBL/GenBank/DDBJ databases">
        <authorList>
            <consortium name="Pathogen Informatics"/>
        </authorList>
    </citation>
    <scope>NUCLEOTIDE SEQUENCE [LARGE SCALE GENOMIC DNA]</scope>
</reference>
<dbReference type="EMBL" id="UZAH01006021">
    <property type="protein sequence ID" value="VDO30176.1"/>
    <property type="molecule type" value="Genomic_DNA"/>
</dbReference>
<reference evidence="4" key="2">
    <citation type="submission" date="2019-09" db="UniProtKB">
        <authorList>
            <consortium name="WormBaseParasite"/>
        </authorList>
    </citation>
    <scope>IDENTIFICATION</scope>
</reference>
<dbReference type="WBParaSite" id="HPBE_0000301201-mRNA-1">
    <property type="protein sequence ID" value="HPBE_0000301201-mRNA-1"/>
    <property type="gene ID" value="HPBE_0000301201"/>
</dbReference>
<evidence type="ECO:0000313" key="2">
    <source>
        <dbReference type="EMBL" id="VDO30176.1"/>
    </source>
</evidence>
<dbReference type="AlphaFoldDB" id="A0A183FA20"/>
<evidence type="ECO:0000256" key="1">
    <source>
        <dbReference type="SAM" id="MobiDB-lite"/>
    </source>
</evidence>
<protein>
    <submittedName>
        <fullName evidence="4">SRP54_N domain-containing protein</fullName>
    </submittedName>
</protein>
<proteinExistence type="predicted"/>
<accession>A0A183FA20</accession>
<name>A0A183FA20_HELPZ</name>
<gene>
    <name evidence="2" type="ORF">HPBE_LOCUS3014</name>
</gene>
<sequence length="130" mass="15089">MLYTAAKRRKKKRTNEDVPIEEKGCSTKDIEQLFDAAEEKIVENLKEVAKKIREKEKVDTSPVKEKRKKKRLMKTSEEQKKDETVDISLDPKHFLQIETTNLSKVSSELMDKMDEFDEVVVVISTFIQGA</sequence>
<feature type="compositionally biased region" description="Basic and acidic residues" evidence="1">
    <location>
        <begin position="74"/>
        <end position="83"/>
    </location>
</feature>
<evidence type="ECO:0000313" key="3">
    <source>
        <dbReference type="Proteomes" id="UP000050761"/>
    </source>
</evidence>
<feature type="region of interest" description="Disordered" evidence="1">
    <location>
        <begin position="56"/>
        <end position="83"/>
    </location>
</feature>
<dbReference type="OrthoDB" id="277439at2759"/>
<feature type="region of interest" description="Disordered" evidence="1">
    <location>
        <begin position="1"/>
        <end position="22"/>
    </location>
</feature>
<feature type="compositionally biased region" description="Basic residues" evidence="1">
    <location>
        <begin position="1"/>
        <end position="13"/>
    </location>
</feature>
<evidence type="ECO:0000313" key="4">
    <source>
        <dbReference type="WBParaSite" id="HPBE_0000301201-mRNA-1"/>
    </source>
</evidence>
<accession>A0A3P7U6U8</accession>